<sequence length="969" mass="106787">MSTWVCCTFSNLLPRTYLQSKQDDVHNAHVADAAAGDSESQSDSSSDDSSDSSFAQLKSKKSTAKAAKGSSSSNSDSDGEPEPRASTPVKEVAAGRNRGKGSEPGSGQKKRLSNASAATAAPVNKRAKKKTSAAEAEKTSPKVKESGEAYFALLHELTPDVLWRSCVRTAEVERRLGRLSSIRSSLEKACEDDPDIAPLLCKIENEALLVDGVRSISRLLRASSSEELVRDLTQTGGIAECFREVKVVEHLLPTKTFEEMCILLGRKAKPEILFSVACLKHVEPVDAQQKCTWSLAHMWERAGEMDGELQKTAQVRLLQAQASMFNDVTEKLRAAGSLQKMQVMIPQSLRRTDFDSSTKLPTAEELQNDSAELSNYENESGFAHTIMMDCQRVLACLAVEDEDEKSRIGVSYFVIVARCSGFSKRLLLAMNSQAEWRTDCAQVEIRKVSLWQKVLSLEVSVSATQTTLKQGRSIIDFIAEFFQKHEQQAHDPSKYDWTAWRDHRNWRSILQSLEHGLIEGAAEVAKELNAKMTQFEAWVNENVLELNKYKEMVKGMAAWMEEKAASHEDPCTEILTSKELVPQKLPDVSDDAIFSRCPLELYRKTVSCKIVCELGSDDPIAKLLLDWRELAEKAIEARQEDCVASAQFWNAVLSLADTAPAQQEGDGRSFIAAVQRYSRASLAIAHAKLLKMILEAGPDVDESVVNALAGDWLPVGATVRAIKKNDLPKTLRDCGDDLCQLAATCPSMETVASFVKSEKIQSDALFKHSAFMNTCVELQASFMASVSQGLTTARESILAHVNGFSEKFKDVSDQASQMQMETDDDTRHDFECLKATLASLRAATAALTTMKEATSCKDMTEKIDSFLSEATAAREQAVSIGSSVLVARALVRPQGVDMKSTMTFCAEFFQVTTVPLPEKIEGKVMQILKEAKKPDKRKRAQACARTEQVASCIIHAPLSDMTRLFVQGF</sequence>
<feature type="region of interest" description="Disordered" evidence="1">
    <location>
        <begin position="22"/>
        <end position="142"/>
    </location>
</feature>
<reference evidence="2" key="1">
    <citation type="submission" date="2021-02" db="EMBL/GenBank/DDBJ databases">
        <authorList>
            <person name="Dougan E. K."/>
            <person name="Rhodes N."/>
            <person name="Thang M."/>
            <person name="Chan C."/>
        </authorList>
    </citation>
    <scope>NUCLEOTIDE SEQUENCE</scope>
</reference>
<proteinExistence type="predicted"/>
<evidence type="ECO:0000313" key="3">
    <source>
        <dbReference type="Proteomes" id="UP000601435"/>
    </source>
</evidence>
<comment type="caution">
    <text evidence="2">The sequence shown here is derived from an EMBL/GenBank/DDBJ whole genome shotgun (WGS) entry which is preliminary data.</text>
</comment>
<evidence type="ECO:0000256" key="1">
    <source>
        <dbReference type="SAM" id="MobiDB-lite"/>
    </source>
</evidence>
<evidence type="ECO:0000313" key="2">
    <source>
        <dbReference type="EMBL" id="CAE7821802.1"/>
    </source>
</evidence>
<keyword evidence="3" id="KW-1185">Reference proteome</keyword>
<organism evidence="2 3">
    <name type="scientific">Symbiodinium necroappetens</name>
    <dbReference type="NCBI Taxonomy" id="1628268"/>
    <lineage>
        <taxon>Eukaryota</taxon>
        <taxon>Sar</taxon>
        <taxon>Alveolata</taxon>
        <taxon>Dinophyceae</taxon>
        <taxon>Suessiales</taxon>
        <taxon>Symbiodiniaceae</taxon>
        <taxon>Symbiodinium</taxon>
    </lineage>
</organism>
<dbReference type="AlphaFoldDB" id="A0A812ZBS7"/>
<protein>
    <submittedName>
        <fullName evidence="2">Uncharacterized protein</fullName>
    </submittedName>
</protein>
<gene>
    <name evidence="2" type="ORF">SNEC2469_LOCUS24460</name>
</gene>
<feature type="compositionally biased region" description="Low complexity" evidence="1">
    <location>
        <begin position="30"/>
        <end position="44"/>
    </location>
</feature>
<dbReference type="OrthoDB" id="10529282at2759"/>
<accession>A0A812ZBS7</accession>
<feature type="compositionally biased region" description="Low complexity" evidence="1">
    <location>
        <begin position="64"/>
        <end position="76"/>
    </location>
</feature>
<dbReference type="Proteomes" id="UP000601435">
    <property type="component" value="Unassembled WGS sequence"/>
</dbReference>
<dbReference type="EMBL" id="CAJNJA010047064">
    <property type="protein sequence ID" value="CAE7821802.1"/>
    <property type="molecule type" value="Genomic_DNA"/>
</dbReference>
<name>A0A812ZBS7_9DINO</name>